<organism evidence="1 2">
    <name type="scientific">Coffea arabica</name>
    <name type="common">Arabian coffee</name>
    <dbReference type="NCBI Taxonomy" id="13443"/>
    <lineage>
        <taxon>Eukaryota</taxon>
        <taxon>Viridiplantae</taxon>
        <taxon>Streptophyta</taxon>
        <taxon>Embryophyta</taxon>
        <taxon>Tracheophyta</taxon>
        <taxon>Spermatophyta</taxon>
        <taxon>Magnoliopsida</taxon>
        <taxon>eudicotyledons</taxon>
        <taxon>Gunneridae</taxon>
        <taxon>Pentapetalae</taxon>
        <taxon>asterids</taxon>
        <taxon>lamiids</taxon>
        <taxon>Gentianales</taxon>
        <taxon>Rubiaceae</taxon>
        <taxon>Ixoroideae</taxon>
        <taxon>Gardenieae complex</taxon>
        <taxon>Bertiereae - Coffeeae clade</taxon>
        <taxon>Coffeeae</taxon>
        <taxon>Coffea</taxon>
    </lineage>
</organism>
<accession>A0A6P6W384</accession>
<sequence>MDTEFLWFSAADFLLSIIMNNVSAAIHFCGVELLRVHSKKYAEMPSSKKMQLLQRRKENRAAKKKNAHLLPRIRKVPLGYMESGVSFPDSHHETLDGANHSSMHSEILGAEALKSGNDNAAVITEALQYMSSHESAPFIPRVHSAPSSQTANDIAGI</sequence>
<keyword evidence="1" id="KW-1185">Reference proteome</keyword>
<reference evidence="2" key="2">
    <citation type="submission" date="2025-08" db="UniProtKB">
        <authorList>
            <consortium name="RefSeq"/>
        </authorList>
    </citation>
    <scope>IDENTIFICATION</scope>
    <source>
        <tissue evidence="2">Leaves</tissue>
    </source>
</reference>
<dbReference type="AlphaFoldDB" id="A0A6P6W384"/>
<dbReference type="Proteomes" id="UP001652660">
    <property type="component" value="Chromosome 2c"/>
</dbReference>
<name>A0A6P6W384_COFAR</name>
<protein>
    <submittedName>
        <fullName evidence="2">Uncharacterized protein</fullName>
    </submittedName>
</protein>
<dbReference type="RefSeq" id="XP_027108597.2">
    <property type="nucleotide sequence ID" value="XM_027252796.2"/>
</dbReference>
<dbReference type="GeneID" id="113728231"/>
<proteinExistence type="predicted"/>
<evidence type="ECO:0000313" key="2">
    <source>
        <dbReference type="RefSeq" id="XP_027108597.2"/>
    </source>
</evidence>
<gene>
    <name evidence="2" type="primary">LOC113728231</name>
</gene>
<reference evidence="1" key="1">
    <citation type="journal article" date="2025" name="Foods">
        <title>Unveiling the Microbial Signatures of Arabica Coffee Cherries: Insights into Ripeness Specific Diversity, Functional Traits, and Implications for Quality and Safety.</title>
        <authorList>
            <consortium name="RefSeq"/>
            <person name="Tenea G.N."/>
            <person name="Cifuentes V."/>
            <person name="Reyes P."/>
            <person name="Cevallos-Vallejos M."/>
        </authorList>
    </citation>
    <scope>NUCLEOTIDE SEQUENCE [LARGE SCALE GENOMIC DNA]</scope>
</reference>
<evidence type="ECO:0000313" key="1">
    <source>
        <dbReference type="Proteomes" id="UP001652660"/>
    </source>
</evidence>